<sequence length="582" mass="63678">MEFSRLQDVVSEFTTSNDSNPNPTSFPSTVLELLVPGYGTIAQLTSRYLGFDIGILVSSWLLVFGLYHGSRYVYEQAYHYLTTYYTSSIEIDQYEAFYVQAMDWISYQYLTKTTRHVTVATNPDPSDPQNTPDGAVFSTSKLNVLPPSEINALVDDNNNNNNKNEDIFSYSKWASTIPPIYNPQYGDYDFRHQGRWFRFQRKRTDTKTQKGFEESIQIRCWGRSTEPLKDLLTLIKTSYLRNRSSTTTIFHATGGSSHGGGGEPRHWRRQATRASRPLSTVSLDRQQKTKIVADINEYLSPATAQWYSARGIPHRRGYLFHGGPGTGKTSLSFALAGLFGLDVYCLSLNKGVVTESELTGLFAELPARCFVLLEDVDSAGVAVGRREGVCSSSSSSSSGTGTMASIGNGMYTESTTANPLSAPAPTQPQTSISLSALLNTIDGAASHEGHVLIMTTNTRPDLLDEALLRPGRIDLSIEFTRATRSQIYDIFLSMFQTQTQDPASKPGAGGGGGRDSGGGSGGGGDKVGGEKDNIAQLAQHFSSLLPNGTFSPAQIQGFLLRFKGRPEEALEGVVAWRDGVRK</sequence>
<evidence type="ECO:0000256" key="5">
    <source>
        <dbReference type="ARBA" id="ARBA00022792"/>
    </source>
</evidence>
<dbReference type="AlphaFoldDB" id="A0A6A5K0R1"/>
<dbReference type="SMART" id="SM01024">
    <property type="entry name" value="BCS1_N"/>
    <property type="match status" value="1"/>
</dbReference>
<accession>A0A6A5K0R1</accession>
<evidence type="ECO:0000256" key="11">
    <source>
        <dbReference type="ARBA" id="ARBA00048778"/>
    </source>
</evidence>
<comment type="subcellular location">
    <subcellularLocation>
        <location evidence="1">Mitochondrion inner membrane</location>
        <topology evidence="1">Single-pass membrane protein</topology>
    </subcellularLocation>
</comment>
<keyword evidence="8" id="KW-1133">Transmembrane helix</keyword>
<dbReference type="InterPro" id="IPR003959">
    <property type="entry name" value="ATPase_AAA_core"/>
</dbReference>
<dbReference type="InterPro" id="IPR003593">
    <property type="entry name" value="AAA+_ATPase"/>
</dbReference>
<dbReference type="InterPro" id="IPR014851">
    <property type="entry name" value="BCS1_N"/>
</dbReference>
<dbReference type="Proteomes" id="UP000800040">
    <property type="component" value="Unassembled WGS sequence"/>
</dbReference>
<feature type="domain" description="AAA+ ATPase" evidence="13">
    <location>
        <begin position="314"/>
        <end position="483"/>
    </location>
</feature>
<feature type="compositionally biased region" description="Gly residues" evidence="12">
    <location>
        <begin position="507"/>
        <end position="526"/>
    </location>
</feature>
<evidence type="ECO:0000256" key="12">
    <source>
        <dbReference type="SAM" id="MobiDB-lite"/>
    </source>
</evidence>
<dbReference type="PANTHER" id="PTHR23070">
    <property type="entry name" value="BCS1 AAA-TYPE ATPASE"/>
    <property type="match status" value="1"/>
</dbReference>
<protein>
    <submittedName>
        <fullName evidence="15">P-loop containing nucleoside triphosphate hydrolase protein</fullName>
    </submittedName>
</protein>
<feature type="region of interest" description="Disordered" evidence="12">
    <location>
        <begin position="499"/>
        <end position="532"/>
    </location>
</feature>
<dbReference type="OrthoDB" id="10251412at2759"/>
<dbReference type="GO" id="GO:0016887">
    <property type="term" value="F:ATP hydrolysis activity"/>
    <property type="evidence" value="ECO:0007669"/>
    <property type="project" value="InterPro"/>
</dbReference>
<feature type="compositionally biased region" description="Polar residues" evidence="12">
    <location>
        <begin position="399"/>
        <end position="419"/>
    </location>
</feature>
<feature type="region of interest" description="Disordered" evidence="12">
    <location>
        <begin position="388"/>
        <end position="428"/>
    </location>
</feature>
<keyword evidence="5" id="KW-0999">Mitochondrion inner membrane</keyword>
<reference evidence="15" key="1">
    <citation type="submission" date="2020-01" db="EMBL/GenBank/DDBJ databases">
        <authorList>
            <consortium name="DOE Joint Genome Institute"/>
            <person name="Haridas S."/>
            <person name="Albert R."/>
            <person name="Binder M."/>
            <person name="Bloem J."/>
            <person name="Labutti K."/>
            <person name="Salamov A."/>
            <person name="Andreopoulos B."/>
            <person name="Baker S.E."/>
            <person name="Barry K."/>
            <person name="Bills G."/>
            <person name="Bluhm B.H."/>
            <person name="Cannon C."/>
            <person name="Castanera R."/>
            <person name="Culley D.E."/>
            <person name="Daum C."/>
            <person name="Ezra D."/>
            <person name="Gonzalez J.B."/>
            <person name="Henrissat B."/>
            <person name="Kuo A."/>
            <person name="Liang C."/>
            <person name="Lipzen A."/>
            <person name="Lutzoni F."/>
            <person name="Magnuson J."/>
            <person name="Mondo S."/>
            <person name="Nolan M."/>
            <person name="Ohm R."/>
            <person name="Pangilinan J."/>
            <person name="Park H.-J."/>
            <person name="Ramirez L."/>
            <person name="Alfaro M."/>
            <person name="Sun H."/>
            <person name="Tritt A."/>
            <person name="Yoshinaga Y."/>
            <person name="Zwiers L.-H."/>
            <person name="Turgeon B.G."/>
            <person name="Goodwin S.B."/>
            <person name="Spatafora J.W."/>
            <person name="Crous P.W."/>
            <person name="Grigoriev I.V."/>
        </authorList>
    </citation>
    <scope>NUCLEOTIDE SEQUENCE</scope>
    <source>
        <strain evidence="15">P77</strain>
    </source>
</reference>
<keyword evidence="16" id="KW-1185">Reference proteome</keyword>
<dbReference type="SMART" id="SM00382">
    <property type="entry name" value="AAA"/>
    <property type="match status" value="1"/>
</dbReference>
<keyword evidence="6 15" id="KW-0378">Hydrolase</keyword>
<dbReference type="Pfam" id="PF25426">
    <property type="entry name" value="AAA_lid_BCS1"/>
    <property type="match status" value="1"/>
</dbReference>
<organism evidence="15 16">
    <name type="scientific">Decorospora gaudefroyi</name>
    <dbReference type="NCBI Taxonomy" id="184978"/>
    <lineage>
        <taxon>Eukaryota</taxon>
        <taxon>Fungi</taxon>
        <taxon>Dikarya</taxon>
        <taxon>Ascomycota</taxon>
        <taxon>Pezizomycotina</taxon>
        <taxon>Dothideomycetes</taxon>
        <taxon>Pleosporomycetidae</taxon>
        <taxon>Pleosporales</taxon>
        <taxon>Pleosporineae</taxon>
        <taxon>Pleosporaceae</taxon>
        <taxon>Decorospora</taxon>
    </lineage>
</organism>
<evidence type="ECO:0000256" key="4">
    <source>
        <dbReference type="ARBA" id="ARBA00022741"/>
    </source>
</evidence>
<evidence type="ECO:0000256" key="3">
    <source>
        <dbReference type="ARBA" id="ARBA00022692"/>
    </source>
</evidence>
<dbReference type="GO" id="GO:0005743">
    <property type="term" value="C:mitochondrial inner membrane"/>
    <property type="evidence" value="ECO:0007669"/>
    <property type="project" value="UniProtKB-SubCell"/>
</dbReference>
<keyword evidence="7" id="KW-0067">ATP-binding</keyword>
<evidence type="ECO:0000256" key="6">
    <source>
        <dbReference type="ARBA" id="ARBA00022801"/>
    </source>
</evidence>
<keyword evidence="9" id="KW-0496">Mitochondrion</keyword>
<dbReference type="SUPFAM" id="SSF52540">
    <property type="entry name" value="P-loop containing nucleoside triphosphate hydrolases"/>
    <property type="match status" value="1"/>
</dbReference>
<keyword evidence="3" id="KW-0812">Transmembrane</keyword>
<dbReference type="InterPro" id="IPR057495">
    <property type="entry name" value="AAA_lid_BCS1"/>
</dbReference>
<evidence type="ECO:0000256" key="1">
    <source>
        <dbReference type="ARBA" id="ARBA00004434"/>
    </source>
</evidence>
<keyword evidence="4" id="KW-0547">Nucleotide-binding</keyword>
<keyword evidence="10" id="KW-0472">Membrane</keyword>
<dbReference type="GO" id="GO:0005524">
    <property type="term" value="F:ATP binding"/>
    <property type="evidence" value="ECO:0007669"/>
    <property type="project" value="UniProtKB-KW"/>
</dbReference>
<evidence type="ECO:0000256" key="2">
    <source>
        <dbReference type="ARBA" id="ARBA00007448"/>
    </source>
</evidence>
<gene>
    <name evidence="15" type="ORF">BDW02DRAFT_642111</name>
</gene>
<evidence type="ECO:0000256" key="10">
    <source>
        <dbReference type="ARBA" id="ARBA00023136"/>
    </source>
</evidence>
<evidence type="ECO:0000313" key="16">
    <source>
        <dbReference type="Proteomes" id="UP000800040"/>
    </source>
</evidence>
<evidence type="ECO:0000256" key="9">
    <source>
        <dbReference type="ARBA" id="ARBA00023128"/>
    </source>
</evidence>
<dbReference type="Pfam" id="PF00004">
    <property type="entry name" value="AAA"/>
    <property type="match status" value="2"/>
</dbReference>
<comment type="catalytic activity">
    <reaction evidence="11">
        <text>ATP + H2O = ADP + phosphate + H(+)</text>
        <dbReference type="Rhea" id="RHEA:13065"/>
        <dbReference type="ChEBI" id="CHEBI:15377"/>
        <dbReference type="ChEBI" id="CHEBI:15378"/>
        <dbReference type="ChEBI" id="CHEBI:30616"/>
        <dbReference type="ChEBI" id="CHEBI:43474"/>
        <dbReference type="ChEBI" id="CHEBI:456216"/>
    </reaction>
    <physiologicalReaction direction="left-to-right" evidence="11">
        <dbReference type="Rhea" id="RHEA:13066"/>
    </physiologicalReaction>
</comment>
<dbReference type="InterPro" id="IPR050747">
    <property type="entry name" value="Mitochondrial_chaperone_BCS1"/>
</dbReference>
<comment type="similarity">
    <text evidence="2">Belongs to the AAA ATPase family. BCS1 subfamily.</text>
</comment>
<proteinExistence type="inferred from homology"/>
<evidence type="ECO:0000256" key="8">
    <source>
        <dbReference type="ARBA" id="ARBA00022989"/>
    </source>
</evidence>
<dbReference type="InterPro" id="IPR027417">
    <property type="entry name" value="P-loop_NTPase"/>
</dbReference>
<evidence type="ECO:0000259" key="14">
    <source>
        <dbReference type="SMART" id="SM01024"/>
    </source>
</evidence>
<dbReference type="Pfam" id="PF08740">
    <property type="entry name" value="BCS1_N"/>
    <property type="match status" value="1"/>
</dbReference>
<evidence type="ECO:0000313" key="15">
    <source>
        <dbReference type="EMBL" id="KAF1830519.1"/>
    </source>
</evidence>
<evidence type="ECO:0000259" key="13">
    <source>
        <dbReference type="SMART" id="SM00382"/>
    </source>
</evidence>
<evidence type="ECO:0000256" key="7">
    <source>
        <dbReference type="ARBA" id="ARBA00022840"/>
    </source>
</evidence>
<dbReference type="Gene3D" id="3.40.50.300">
    <property type="entry name" value="P-loop containing nucleotide triphosphate hydrolases"/>
    <property type="match status" value="1"/>
</dbReference>
<dbReference type="EMBL" id="ML975393">
    <property type="protein sequence ID" value="KAF1830519.1"/>
    <property type="molecule type" value="Genomic_DNA"/>
</dbReference>
<feature type="domain" description="BCS1 N-terminal" evidence="14">
    <location>
        <begin position="55"/>
        <end position="281"/>
    </location>
</feature>
<name>A0A6A5K0R1_9PLEO</name>